<dbReference type="PANTHER" id="PTHR37540:SF5">
    <property type="entry name" value="TRANSCRIPTION FACTOR DOMAIN-CONTAINING PROTEIN"/>
    <property type="match status" value="1"/>
</dbReference>
<evidence type="ECO:0000313" key="3">
    <source>
        <dbReference type="Proteomes" id="UP000240883"/>
    </source>
</evidence>
<dbReference type="Proteomes" id="UP000240883">
    <property type="component" value="Unassembled WGS sequence"/>
</dbReference>
<feature type="compositionally biased region" description="Low complexity" evidence="1">
    <location>
        <begin position="1"/>
        <end position="12"/>
    </location>
</feature>
<accession>A0A2T2P3K2</accession>
<evidence type="ECO:0008006" key="4">
    <source>
        <dbReference type="Google" id="ProtNLM"/>
    </source>
</evidence>
<evidence type="ECO:0000313" key="2">
    <source>
        <dbReference type="EMBL" id="PSN72245.1"/>
    </source>
</evidence>
<feature type="compositionally biased region" description="Basic residues" evidence="1">
    <location>
        <begin position="15"/>
        <end position="24"/>
    </location>
</feature>
<organism evidence="2 3">
    <name type="scientific">Corynespora cassiicola Philippines</name>
    <dbReference type="NCBI Taxonomy" id="1448308"/>
    <lineage>
        <taxon>Eukaryota</taxon>
        <taxon>Fungi</taxon>
        <taxon>Dikarya</taxon>
        <taxon>Ascomycota</taxon>
        <taxon>Pezizomycotina</taxon>
        <taxon>Dothideomycetes</taxon>
        <taxon>Pleosporomycetidae</taxon>
        <taxon>Pleosporales</taxon>
        <taxon>Corynesporascaceae</taxon>
        <taxon>Corynespora</taxon>
    </lineage>
</organism>
<feature type="compositionally biased region" description="Basic and acidic residues" evidence="1">
    <location>
        <begin position="73"/>
        <end position="82"/>
    </location>
</feature>
<evidence type="ECO:0000256" key="1">
    <source>
        <dbReference type="SAM" id="MobiDB-lite"/>
    </source>
</evidence>
<dbReference type="AlphaFoldDB" id="A0A2T2P3K2"/>
<feature type="region of interest" description="Disordered" evidence="1">
    <location>
        <begin position="59"/>
        <end position="82"/>
    </location>
</feature>
<dbReference type="STRING" id="1448308.A0A2T2P3K2"/>
<keyword evidence="3" id="KW-1185">Reference proteome</keyword>
<reference evidence="2 3" key="1">
    <citation type="journal article" date="2018" name="Front. Microbiol.">
        <title>Genome-Wide Analysis of Corynespora cassiicola Leaf Fall Disease Putative Effectors.</title>
        <authorList>
            <person name="Lopez D."/>
            <person name="Ribeiro S."/>
            <person name="Label P."/>
            <person name="Fumanal B."/>
            <person name="Venisse J.S."/>
            <person name="Kohler A."/>
            <person name="de Oliveira R.R."/>
            <person name="Labutti K."/>
            <person name="Lipzen A."/>
            <person name="Lail K."/>
            <person name="Bauer D."/>
            <person name="Ohm R.A."/>
            <person name="Barry K.W."/>
            <person name="Spatafora J."/>
            <person name="Grigoriev I.V."/>
            <person name="Martin F.M."/>
            <person name="Pujade-Renaud V."/>
        </authorList>
    </citation>
    <scope>NUCLEOTIDE SEQUENCE [LARGE SCALE GENOMIC DNA]</scope>
    <source>
        <strain evidence="2 3">Philippines</strain>
    </source>
</reference>
<feature type="region of interest" description="Disordered" evidence="1">
    <location>
        <begin position="1"/>
        <end position="36"/>
    </location>
</feature>
<sequence length="572" mass="64131">MNSSNSMSSNENRSSRRRTGRRRLPPLAPGPSLQFVVANHPDEFRDGQTMRHIRSHVMYQHRESQHHPGTSRSPRERSSSDERIIGPMEATHSSSSTAMVGFMDDQNFLPPPRRRSTIWDGELQRLMGQASLMDPLRQIAIRIISTTTAEPARSAPPIFDQTFEYPFPENYPIGHGSLEQLKIQYIQATGFLQDRTWMDYVCGNNLSLLSHVTVGCVFQDVIDGYLEDLPLTVYAKTRLFRFIQDSLRGYTTQTDDSTILGILHLLISEVGGFDEEVFDVHQGGLVRIVHQRGGISSLAGQGNIATFLTIVTLSFTILRGHQELPMLHGFVPGRRQSPLVNHHLPISPLYAPHGIIEGLQGRCSEGTYGILRDMYELTRTFIARWQCVGNVFSPAASPQLASWDAYLQQIYSRLLYCPPADGDVAPDWIYESCRLAALIYCRSIVQGVPFSVSANVIRAHAGHTRPGITYLSALHSALDNTNKKGYWGDLYGVFMWVCLVGGAASWPSNATTLYDEEDQQQRATAWTRKCFALDSIKASLAHNFEHAGALVESQRTMLQVQNFINVKRSMMT</sequence>
<dbReference type="PANTHER" id="PTHR37540">
    <property type="entry name" value="TRANSCRIPTION FACTOR (ACR-2), PUTATIVE-RELATED-RELATED"/>
    <property type="match status" value="1"/>
</dbReference>
<gene>
    <name evidence="2" type="ORF">BS50DRAFT_247148</name>
</gene>
<dbReference type="EMBL" id="KZ678130">
    <property type="protein sequence ID" value="PSN72245.1"/>
    <property type="molecule type" value="Genomic_DNA"/>
</dbReference>
<protein>
    <recommendedName>
        <fullName evidence="4">Transcription factor domain-containing protein</fullName>
    </recommendedName>
</protein>
<name>A0A2T2P3K2_CORCC</name>
<proteinExistence type="predicted"/>
<dbReference type="OrthoDB" id="415825at2759"/>